<feature type="compositionally biased region" description="Low complexity" evidence="1">
    <location>
        <begin position="268"/>
        <end position="283"/>
    </location>
</feature>
<dbReference type="Gene3D" id="3.20.20.370">
    <property type="entry name" value="Glycoside hydrolase/deacetylase"/>
    <property type="match status" value="1"/>
</dbReference>
<evidence type="ECO:0000259" key="2">
    <source>
        <dbReference type="PROSITE" id="PS51677"/>
    </source>
</evidence>
<dbReference type="InterPro" id="IPR050248">
    <property type="entry name" value="Polysacc_deacetylase_ArnD"/>
</dbReference>
<feature type="region of interest" description="Disordered" evidence="1">
    <location>
        <begin position="26"/>
        <end position="46"/>
    </location>
</feature>
<dbReference type="Proteomes" id="UP001189429">
    <property type="component" value="Unassembled WGS sequence"/>
</dbReference>
<dbReference type="InterPro" id="IPR011330">
    <property type="entry name" value="Glyco_hydro/deAcase_b/a-brl"/>
</dbReference>
<dbReference type="SUPFAM" id="SSF88713">
    <property type="entry name" value="Glycoside hydrolase/deacetylase"/>
    <property type="match status" value="1"/>
</dbReference>
<dbReference type="PROSITE" id="PS51257">
    <property type="entry name" value="PROKAR_LIPOPROTEIN"/>
    <property type="match status" value="1"/>
</dbReference>
<organism evidence="3 4">
    <name type="scientific">Prorocentrum cordatum</name>
    <dbReference type="NCBI Taxonomy" id="2364126"/>
    <lineage>
        <taxon>Eukaryota</taxon>
        <taxon>Sar</taxon>
        <taxon>Alveolata</taxon>
        <taxon>Dinophyceae</taxon>
        <taxon>Prorocentrales</taxon>
        <taxon>Prorocentraceae</taxon>
        <taxon>Prorocentrum</taxon>
    </lineage>
</organism>
<dbReference type="Pfam" id="PF01522">
    <property type="entry name" value="Polysacc_deac_1"/>
    <property type="match status" value="1"/>
</dbReference>
<reference evidence="3" key="1">
    <citation type="submission" date="2023-10" db="EMBL/GenBank/DDBJ databases">
        <authorList>
            <person name="Chen Y."/>
            <person name="Shah S."/>
            <person name="Dougan E. K."/>
            <person name="Thang M."/>
            <person name="Chan C."/>
        </authorList>
    </citation>
    <scope>NUCLEOTIDE SEQUENCE [LARGE SCALE GENOMIC DNA]</scope>
</reference>
<evidence type="ECO:0000313" key="3">
    <source>
        <dbReference type="EMBL" id="CAK0867831.1"/>
    </source>
</evidence>
<dbReference type="InterPro" id="IPR002509">
    <property type="entry name" value="NODB_dom"/>
</dbReference>
<protein>
    <recommendedName>
        <fullName evidence="2">NodB homology domain-containing protein</fullName>
    </recommendedName>
</protein>
<sequence>MRSSFQNCATWSAGCARAHPVARVERKGRPAADLTEGGESNRDARSQVAGHVALTIDDAPGRLPQACSRIPDVADLLRARGARASFFLMGGSVRGHEADLVRLVREGHELCNHAVADRPYHEDSPEEFAAAVDSCNEQIKEIQRSAGVPACARWFRAPHGKYTESMEDVLHERLLTNTMCDCYASDPVVEDGEWIGNFLARRAVHGSTPWGAFGLGPAAAGSEATARRPLRRPCRWAGRAAAARAARRVPGGTGGAGAGARRRRPRGLRTAAGARPRPRAAGAKVIGAQVMGPRQTEVVHRHEGQPSGAAPAASAPGACGMQQEQLNQCFKTAVDASQCQFYLDSLKACQQTQ</sequence>
<dbReference type="PROSITE" id="PS51677">
    <property type="entry name" value="NODB"/>
    <property type="match status" value="1"/>
</dbReference>
<feature type="region of interest" description="Disordered" evidence="1">
    <location>
        <begin position="242"/>
        <end position="283"/>
    </location>
</feature>
<accession>A0ABN9V4R6</accession>
<dbReference type="EMBL" id="CAUYUJ010016686">
    <property type="protein sequence ID" value="CAK0867831.1"/>
    <property type="molecule type" value="Genomic_DNA"/>
</dbReference>
<gene>
    <name evidence="3" type="ORF">PCOR1329_LOCUS54677</name>
</gene>
<name>A0ABN9V4R6_9DINO</name>
<dbReference type="PANTHER" id="PTHR10587">
    <property type="entry name" value="GLYCOSYL TRANSFERASE-RELATED"/>
    <property type="match status" value="1"/>
</dbReference>
<dbReference type="PANTHER" id="PTHR10587:SF137">
    <property type="entry name" value="4-DEOXY-4-FORMAMIDO-L-ARABINOSE-PHOSPHOUNDECAPRENOL DEFORMYLASE ARND-RELATED"/>
    <property type="match status" value="1"/>
</dbReference>
<feature type="domain" description="NodB homology" evidence="2">
    <location>
        <begin position="50"/>
        <end position="164"/>
    </location>
</feature>
<evidence type="ECO:0000256" key="1">
    <source>
        <dbReference type="SAM" id="MobiDB-lite"/>
    </source>
</evidence>
<comment type="caution">
    <text evidence="3">The sequence shown here is derived from an EMBL/GenBank/DDBJ whole genome shotgun (WGS) entry which is preliminary data.</text>
</comment>
<proteinExistence type="predicted"/>
<keyword evidence="4" id="KW-1185">Reference proteome</keyword>
<evidence type="ECO:0000313" key="4">
    <source>
        <dbReference type="Proteomes" id="UP001189429"/>
    </source>
</evidence>